<dbReference type="EMBL" id="QEFB01000005">
    <property type="protein sequence ID" value="PWC07273.1"/>
    <property type="molecule type" value="Genomic_DNA"/>
</dbReference>
<dbReference type="Pfam" id="PF00171">
    <property type="entry name" value="Aldedh"/>
    <property type="match status" value="1"/>
</dbReference>
<dbReference type="PANTHER" id="PTHR11699">
    <property type="entry name" value="ALDEHYDE DEHYDROGENASE-RELATED"/>
    <property type="match status" value="1"/>
</dbReference>
<dbReference type="RefSeq" id="WP_108962615.1">
    <property type="nucleotide sequence ID" value="NZ_QEFB01000005.1"/>
</dbReference>
<dbReference type="FunFam" id="3.40.309.10:FF:000012">
    <property type="entry name" value="Betaine aldehyde dehydrogenase"/>
    <property type="match status" value="1"/>
</dbReference>
<gene>
    <name evidence="7" type="ORF">DF223_06485</name>
</gene>
<dbReference type="InterPro" id="IPR029510">
    <property type="entry name" value="Ald_DH_CS_GLU"/>
</dbReference>
<dbReference type="Proteomes" id="UP000244962">
    <property type="component" value="Unassembled WGS sequence"/>
</dbReference>
<proteinExistence type="inferred from homology"/>
<comment type="similarity">
    <text evidence="1 4">Belongs to the aldehyde dehydrogenase family.</text>
</comment>
<dbReference type="SUPFAM" id="SSF53720">
    <property type="entry name" value="ALDH-like"/>
    <property type="match status" value="1"/>
</dbReference>
<keyword evidence="2 4" id="KW-0560">Oxidoreductase</keyword>
<name>A0A2U1TER6_9MICO</name>
<reference evidence="8" key="1">
    <citation type="submission" date="2018-04" db="EMBL/GenBank/DDBJ databases">
        <authorList>
            <person name="Liu S."/>
            <person name="Wang Z."/>
            <person name="Li J."/>
        </authorList>
    </citation>
    <scope>NUCLEOTIDE SEQUENCE [LARGE SCALE GENOMIC DNA]</scope>
    <source>
        <strain evidence="8">622</strain>
    </source>
</reference>
<comment type="caution">
    <text evidence="7">The sequence shown here is derived from an EMBL/GenBank/DDBJ whole genome shotgun (WGS) entry which is preliminary data.</text>
</comment>
<evidence type="ECO:0000313" key="7">
    <source>
        <dbReference type="EMBL" id="PWC07273.1"/>
    </source>
</evidence>
<evidence type="ECO:0000256" key="4">
    <source>
        <dbReference type="RuleBase" id="RU003345"/>
    </source>
</evidence>
<sequence>MSFLDYAPAPESTAILNLKSEYGLFINGEFVSGNGSPFTTISPATEKTITTLASADDSDVDRAVAAARAAYDNVWSRMSGADRGKYLFRIARLVQERARELAVAESLDNGKPIKESRDVDVPLVAAWFFYYAGWADKLDHAGVGPNPASLGVAGQIIPWNFPLLMLAWKIAPALAAGNTVVLKPAETTSLTALLFAEILQQADLPAGVVNIITGAGSTGSALVNHPDVNKIAFTGSTNVGRGIARAIAGTDKRVTLELGGKAANIVFDDAPIDQAIEGIVNGIFFNQGHVCCAGSRLLVQENIHDEVVDRLKERLSTLRLGDPLDKNTDIGAVNSAAQLERIRTLTDVGVAEGAERWSPDCVLPSEGFWFAPTIFTNVSTSHRIAREEIFGPVLSVMTFRTPAEAIAKANNTPYGLSAGIWSDKGSRILAVADKLRAGVIWANTFNKFDPASPFGGYKESGYGREGGRHGLGAYLKPAGSARQVTSAPAADLTTPAAASDATVTTDAPDATTQKGTK</sequence>
<evidence type="ECO:0000256" key="2">
    <source>
        <dbReference type="ARBA" id="ARBA00023002"/>
    </source>
</evidence>
<dbReference type="InterPro" id="IPR016162">
    <property type="entry name" value="Ald_DH_N"/>
</dbReference>
<dbReference type="Gene3D" id="3.40.309.10">
    <property type="entry name" value="Aldehyde Dehydrogenase, Chain A, domain 2"/>
    <property type="match status" value="1"/>
</dbReference>
<feature type="domain" description="Aldehyde dehydrogenase" evidence="6">
    <location>
        <begin position="31"/>
        <end position="476"/>
    </location>
</feature>
<dbReference type="PROSITE" id="PS00687">
    <property type="entry name" value="ALDEHYDE_DEHYDR_GLU"/>
    <property type="match status" value="1"/>
</dbReference>
<accession>A0A2U1TER6</accession>
<protein>
    <submittedName>
        <fullName evidence="7">Betaine-aldehyde dehydrogenase</fullName>
    </submittedName>
</protein>
<feature type="compositionally biased region" description="Low complexity" evidence="5">
    <location>
        <begin position="485"/>
        <end position="517"/>
    </location>
</feature>
<dbReference type="InterPro" id="IPR016163">
    <property type="entry name" value="Ald_DH_C"/>
</dbReference>
<dbReference type="GO" id="GO:0016620">
    <property type="term" value="F:oxidoreductase activity, acting on the aldehyde or oxo group of donors, NAD or NADP as acceptor"/>
    <property type="evidence" value="ECO:0007669"/>
    <property type="project" value="InterPro"/>
</dbReference>
<feature type="active site" evidence="3">
    <location>
        <position position="257"/>
    </location>
</feature>
<evidence type="ECO:0000256" key="5">
    <source>
        <dbReference type="SAM" id="MobiDB-lite"/>
    </source>
</evidence>
<keyword evidence="8" id="KW-1185">Reference proteome</keyword>
<dbReference type="FunFam" id="3.40.605.10:FF:000007">
    <property type="entry name" value="NAD/NADP-dependent betaine aldehyde dehydrogenase"/>
    <property type="match status" value="1"/>
</dbReference>
<evidence type="ECO:0000313" key="8">
    <source>
        <dbReference type="Proteomes" id="UP000244962"/>
    </source>
</evidence>
<dbReference type="AlphaFoldDB" id="A0A2U1TER6"/>
<evidence type="ECO:0000256" key="1">
    <source>
        <dbReference type="ARBA" id="ARBA00009986"/>
    </source>
</evidence>
<dbReference type="Gene3D" id="3.40.605.10">
    <property type="entry name" value="Aldehyde Dehydrogenase, Chain A, domain 1"/>
    <property type="match status" value="1"/>
</dbReference>
<dbReference type="InterPro" id="IPR016161">
    <property type="entry name" value="Ald_DH/histidinol_DH"/>
</dbReference>
<dbReference type="InterPro" id="IPR015590">
    <property type="entry name" value="Aldehyde_DH_dom"/>
</dbReference>
<organism evidence="7 8">
    <name type="scientific">Mycetocola zhujimingii</name>
    <dbReference type="NCBI Taxonomy" id="2079792"/>
    <lineage>
        <taxon>Bacteria</taxon>
        <taxon>Bacillati</taxon>
        <taxon>Actinomycetota</taxon>
        <taxon>Actinomycetes</taxon>
        <taxon>Micrococcales</taxon>
        <taxon>Microbacteriaceae</taxon>
        <taxon>Mycetocola</taxon>
    </lineage>
</organism>
<evidence type="ECO:0000259" key="6">
    <source>
        <dbReference type="Pfam" id="PF00171"/>
    </source>
</evidence>
<feature type="region of interest" description="Disordered" evidence="5">
    <location>
        <begin position="484"/>
        <end position="517"/>
    </location>
</feature>
<evidence type="ECO:0000256" key="3">
    <source>
        <dbReference type="PROSITE-ProRule" id="PRU10007"/>
    </source>
</evidence>